<gene>
    <name evidence="1" type="ORF">E2553_01880</name>
</gene>
<comment type="caution">
    <text evidence="1">The sequence shown here is derived from an EMBL/GenBank/DDBJ whole genome shotgun (WGS) entry which is preliminary data.</text>
</comment>
<proteinExistence type="predicted"/>
<sequence>MKYEYGGWVIDATPDFSLGQFFAHARIIRTSLDDDVDTEMHIERNLAWFETEDEAIEVARQWAIEWIDAREDHLAMTDPGSLTRQNESPAKVPAR</sequence>
<evidence type="ECO:0000313" key="1">
    <source>
        <dbReference type="EMBL" id="TFE43888.1"/>
    </source>
</evidence>
<organism evidence="1 2">
    <name type="scientific">Paraburkholderia dipogonis</name>
    <dbReference type="NCBI Taxonomy" id="1211383"/>
    <lineage>
        <taxon>Bacteria</taxon>
        <taxon>Pseudomonadati</taxon>
        <taxon>Pseudomonadota</taxon>
        <taxon>Betaproteobacteria</taxon>
        <taxon>Burkholderiales</taxon>
        <taxon>Burkholderiaceae</taxon>
        <taxon>Paraburkholderia</taxon>
    </lineage>
</organism>
<evidence type="ECO:0000313" key="2">
    <source>
        <dbReference type="Proteomes" id="UP000297385"/>
    </source>
</evidence>
<dbReference type="Proteomes" id="UP000297385">
    <property type="component" value="Unassembled WGS sequence"/>
</dbReference>
<reference evidence="1 2" key="1">
    <citation type="submission" date="2019-03" db="EMBL/GenBank/DDBJ databases">
        <title>Complete Genome Sequence of Paraburkholderia dipogonis ICMP 19430T, a Nitrogen-fixing Symbiont of the South African Invasive Legume Dipogon lignosus in New Zealand.</title>
        <authorList>
            <person name="De Meyer S.E."/>
        </authorList>
    </citation>
    <scope>NUCLEOTIDE SEQUENCE [LARGE SCALE GENOMIC DNA]</scope>
    <source>
        <strain evidence="1 2">ICMP 19430</strain>
    </source>
</reference>
<dbReference type="AlphaFoldDB" id="A0A4Y8N338"/>
<dbReference type="RefSeq" id="WP_134455785.1">
    <property type="nucleotide sequence ID" value="NZ_JBHMFL010000084.1"/>
</dbReference>
<protein>
    <submittedName>
        <fullName evidence="1">Uncharacterized protein</fullName>
    </submittedName>
</protein>
<accession>A0A4Y8N338</accession>
<dbReference type="GeneID" id="97307541"/>
<dbReference type="EMBL" id="SNVI01000001">
    <property type="protein sequence ID" value="TFE43888.1"/>
    <property type="molecule type" value="Genomic_DNA"/>
</dbReference>
<name>A0A4Y8N338_9BURK</name>